<feature type="transmembrane region" description="Helical" evidence="1">
    <location>
        <begin position="63"/>
        <end position="80"/>
    </location>
</feature>
<gene>
    <name evidence="3" type="ORF">DES36_1106</name>
</gene>
<feature type="transmembrane region" description="Helical" evidence="1">
    <location>
        <begin position="34"/>
        <end position="56"/>
    </location>
</feature>
<reference evidence="3 4" key="1">
    <citation type="submission" date="2018-06" db="EMBL/GenBank/DDBJ databases">
        <title>Genomic Encyclopedia of Type Strains, Phase IV (KMG-IV): sequencing the most valuable type-strain genomes for metagenomic binning, comparative biology and taxonomic classification.</title>
        <authorList>
            <person name="Goeker M."/>
        </authorList>
    </citation>
    <scope>NUCLEOTIDE SEQUENCE [LARGE SCALE GENOMIC DNA]</scope>
    <source>
        <strain evidence="3 4">DSM 22112</strain>
    </source>
</reference>
<keyword evidence="1" id="KW-1133">Transmembrane helix</keyword>
<dbReference type="InterPro" id="IPR043726">
    <property type="entry name" value="LiaI-LiaF-like_TM1"/>
</dbReference>
<name>A0A366I5C6_9FIRM</name>
<accession>A0A366I5C6</accession>
<evidence type="ECO:0000256" key="1">
    <source>
        <dbReference type="SAM" id="Phobius"/>
    </source>
</evidence>
<protein>
    <recommendedName>
        <fullName evidence="2">LiaI-LiaF-like transmembrane region domain-containing protein</fullName>
    </recommendedName>
</protein>
<evidence type="ECO:0000313" key="4">
    <source>
        <dbReference type="Proteomes" id="UP000253490"/>
    </source>
</evidence>
<dbReference type="Pfam" id="PF18917">
    <property type="entry name" value="LiaI-LiaF-like_TM1"/>
    <property type="match status" value="1"/>
</dbReference>
<feature type="transmembrane region" description="Helical" evidence="1">
    <location>
        <begin position="7"/>
        <end position="28"/>
    </location>
</feature>
<feature type="domain" description="LiaI-LiaF-like transmembrane region" evidence="2">
    <location>
        <begin position="7"/>
        <end position="55"/>
    </location>
</feature>
<proteinExistence type="predicted"/>
<dbReference type="EMBL" id="QNRX01000010">
    <property type="protein sequence ID" value="RBP63265.1"/>
    <property type="molecule type" value="Genomic_DNA"/>
</dbReference>
<organism evidence="3 4">
    <name type="scientific">Alkalibaculum bacchi</name>
    <dbReference type="NCBI Taxonomy" id="645887"/>
    <lineage>
        <taxon>Bacteria</taxon>
        <taxon>Bacillati</taxon>
        <taxon>Bacillota</taxon>
        <taxon>Clostridia</taxon>
        <taxon>Eubacteriales</taxon>
        <taxon>Eubacteriaceae</taxon>
        <taxon>Alkalibaculum</taxon>
    </lineage>
</organism>
<dbReference type="AlphaFoldDB" id="A0A366I5C6"/>
<keyword evidence="4" id="KW-1185">Reference proteome</keyword>
<keyword evidence="1" id="KW-0472">Membrane</keyword>
<evidence type="ECO:0000259" key="2">
    <source>
        <dbReference type="Pfam" id="PF18917"/>
    </source>
</evidence>
<dbReference type="RefSeq" id="WP_113920787.1">
    <property type="nucleotide sequence ID" value="NZ_QNRX01000010.1"/>
</dbReference>
<dbReference type="Proteomes" id="UP000253490">
    <property type="component" value="Unassembled WGS sequence"/>
</dbReference>
<comment type="caution">
    <text evidence="3">The sequence shown here is derived from an EMBL/GenBank/DDBJ whole genome shotgun (WGS) entry which is preliminary data.</text>
</comment>
<evidence type="ECO:0000313" key="3">
    <source>
        <dbReference type="EMBL" id="RBP63265.1"/>
    </source>
</evidence>
<sequence>MKNKNNIIIGLIFVLLGAFWLLNNLNIIQYEFRYLFTAFSKLWPLILVIVGLTIIVKNKVINSLLWLLFFVILLVYGYYLQEKAPIPHSYEIGELESYTISAKNDISAGKLDLDLGAMEFNIRSGTPDFATIDSNLAGLDIEDTVENNLQHLHISHENFTQKFFSDSKFDYSLDLALNEELPWSLDIDSGAVNGIVDLKNIKLKDLDIDLGAGNMEIYLSDKSTDGTIDIDSGVSRIELNIPKEAGILLEFDGALNSTNISELDFIKQSDNKYITENYDNADSKYHINVDMGLGEFKINKF</sequence>
<keyword evidence="1" id="KW-0812">Transmembrane</keyword>
<dbReference type="OrthoDB" id="1950287at2"/>